<dbReference type="InterPro" id="IPR036851">
    <property type="entry name" value="Chloroperoxidase-like_sf"/>
</dbReference>
<dbReference type="GO" id="GO:0004601">
    <property type="term" value="F:peroxidase activity"/>
    <property type="evidence" value="ECO:0007669"/>
    <property type="project" value="UniProtKB-KW"/>
</dbReference>
<dbReference type="PANTHER" id="PTHR33577">
    <property type="entry name" value="STERIGMATOCYSTIN BIOSYNTHESIS PEROXIDASE STCC-RELATED"/>
    <property type="match status" value="1"/>
</dbReference>
<evidence type="ECO:0000256" key="3">
    <source>
        <dbReference type="ARBA" id="ARBA00022617"/>
    </source>
</evidence>
<evidence type="ECO:0000256" key="5">
    <source>
        <dbReference type="ARBA" id="ARBA00023002"/>
    </source>
</evidence>
<dbReference type="Pfam" id="PF01328">
    <property type="entry name" value="Peroxidase_2"/>
    <property type="match status" value="1"/>
</dbReference>
<comment type="cofactor">
    <cofactor evidence="1">
        <name>heme b</name>
        <dbReference type="ChEBI" id="CHEBI:60344"/>
    </cofactor>
</comment>
<evidence type="ECO:0000259" key="8">
    <source>
        <dbReference type="PROSITE" id="PS51405"/>
    </source>
</evidence>
<evidence type="ECO:0000256" key="4">
    <source>
        <dbReference type="ARBA" id="ARBA00022723"/>
    </source>
</evidence>
<accession>A0AAD6ZJ96</accession>
<feature type="domain" description="Heme haloperoxidase family profile" evidence="8">
    <location>
        <begin position="9"/>
        <end position="253"/>
    </location>
</feature>
<evidence type="ECO:0000256" key="1">
    <source>
        <dbReference type="ARBA" id="ARBA00001970"/>
    </source>
</evidence>
<evidence type="ECO:0000313" key="9">
    <source>
        <dbReference type="EMBL" id="KAJ7325903.1"/>
    </source>
</evidence>
<dbReference type="SUPFAM" id="SSF47571">
    <property type="entry name" value="Cloroperoxidase"/>
    <property type="match status" value="1"/>
</dbReference>
<keyword evidence="4" id="KW-0479">Metal-binding</keyword>
<dbReference type="Gene3D" id="1.10.489.10">
    <property type="entry name" value="Chloroperoxidase-like"/>
    <property type="match status" value="1"/>
</dbReference>
<dbReference type="PROSITE" id="PS51405">
    <property type="entry name" value="HEME_HALOPEROXIDASE"/>
    <property type="match status" value="1"/>
</dbReference>
<dbReference type="EMBL" id="JARIHO010000043">
    <property type="protein sequence ID" value="KAJ7325903.1"/>
    <property type="molecule type" value="Genomic_DNA"/>
</dbReference>
<keyword evidence="2" id="KW-0575">Peroxidase</keyword>
<gene>
    <name evidence="9" type="ORF">DFH08DRAFT_968545</name>
</gene>
<keyword evidence="5" id="KW-0560">Oxidoreductase</keyword>
<comment type="caution">
    <text evidence="9">The sequence shown here is derived from an EMBL/GenBank/DDBJ whole genome shotgun (WGS) entry which is preliminary data.</text>
</comment>
<dbReference type="InterPro" id="IPR000028">
    <property type="entry name" value="Chloroperoxidase"/>
</dbReference>
<keyword evidence="10" id="KW-1185">Reference proteome</keyword>
<protein>
    <submittedName>
        <fullName evidence="9">Oxidase</fullName>
    </submittedName>
</protein>
<dbReference type="PANTHER" id="PTHR33577:SF1">
    <property type="entry name" value="HEME HALOPEROXIDASE FAMILY PROFILE DOMAIN-CONTAINING PROTEIN"/>
    <property type="match status" value="1"/>
</dbReference>
<comment type="similarity">
    <text evidence="7">Belongs to the chloroperoxidase family.</text>
</comment>
<evidence type="ECO:0000256" key="2">
    <source>
        <dbReference type="ARBA" id="ARBA00022559"/>
    </source>
</evidence>
<dbReference type="AlphaFoldDB" id="A0AAD6ZJ96"/>
<name>A0AAD6ZJ96_9AGAR</name>
<proteinExistence type="inferred from homology"/>
<evidence type="ECO:0000256" key="7">
    <source>
        <dbReference type="ARBA" id="ARBA00025795"/>
    </source>
</evidence>
<dbReference type="GO" id="GO:0046872">
    <property type="term" value="F:metal ion binding"/>
    <property type="evidence" value="ECO:0007669"/>
    <property type="project" value="UniProtKB-KW"/>
</dbReference>
<evidence type="ECO:0000313" key="10">
    <source>
        <dbReference type="Proteomes" id="UP001218218"/>
    </source>
</evidence>
<organism evidence="9 10">
    <name type="scientific">Mycena albidolilacea</name>
    <dbReference type="NCBI Taxonomy" id="1033008"/>
    <lineage>
        <taxon>Eukaryota</taxon>
        <taxon>Fungi</taxon>
        <taxon>Dikarya</taxon>
        <taxon>Basidiomycota</taxon>
        <taxon>Agaricomycotina</taxon>
        <taxon>Agaricomycetes</taxon>
        <taxon>Agaricomycetidae</taxon>
        <taxon>Agaricales</taxon>
        <taxon>Marasmiineae</taxon>
        <taxon>Mycenaceae</taxon>
        <taxon>Mycena</taxon>
    </lineage>
</organism>
<keyword evidence="3" id="KW-0349">Heme</keyword>
<keyword evidence="6" id="KW-0408">Iron</keyword>
<evidence type="ECO:0000256" key="6">
    <source>
        <dbReference type="ARBA" id="ARBA00023004"/>
    </source>
</evidence>
<dbReference type="Proteomes" id="UP001218218">
    <property type="component" value="Unassembled WGS sequence"/>
</dbReference>
<sequence>MSQLIDVHGAHAYVPAGPGDFRGPCPALNSMANHNYIPHNGIVTWEQILNGSLACFGAGPAFDALAIALGMYGANLLAPPDFPLSIGEMPPAGIVGGILAPPSGLTNTHNQFEVDASVTRCDLYECGDAHTVQVPLLQNVLDMYTADPDPAHKEAIMETQHANRINHSIANNPYFFFGPIELVIGSGAPLLIPALFANHSAEFPDGYISTDALMSIYGGHRYPNGTLYWTRGTERIPENFYRNPGWDAEDFVPYFVDMWTKYPQTFIMGGNTGTVNSFVPLDVANFTNGVYNAEMLLQGNNLACFLYQTTQLLVPSQLATAELFVQVVLGLISSIGFNIAQLACPQLEAVKLEQLDQYPGWVRSKKSM</sequence>
<reference evidence="9" key="1">
    <citation type="submission" date="2023-03" db="EMBL/GenBank/DDBJ databases">
        <title>Massive genome expansion in bonnet fungi (Mycena s.s.) driven by repeated elements and novel gene families across ecological guilds.</title>
        <authorList>
            <consortium name="Lawrence Berkeley National Laboratory"/>
            <person name="Harder C.B."/>
            <person name="Miyauchi S."/>
            <person name="Viragh M."/>
            <person name="Kuo A."/>
            <person name="Thoen E."/>
            <person name="Andreopoulos B."/>
            <person name="Lu D."/>
            <person name="Skrede I."/>
            <person name="Drula E."/>
            <person name="Henrissat B."/>
            <person name="Morin E."/>
            <person name="Kohler A."/>
            <person name="Barry K."/>
            <person name="LaButti K."/>
            <person name="Morin E."/>
            <person name="Salamov A."/>
            <person name="Lipzen A."/>
            <person name="Mereny Z."/>
            <person name="Hegedus B."/>
            <person name="Baldrian P."/>
            <person name="Stursova M."/>
            <person name="Weitz H."/>
            <person name="Taylor A."/>
            <person name="Grigoriev I.V."/>
            <person name="Nagy L.G."/>
            <person name="Martin F."/>
            <person name="Kauserud H."/>
        </authorList>
    </citation>
    <scope>NUCLEOTIDE SEQUENCE</scope>
    <source>
        <strain evidence="9">CBHHK002</strain>
    </source>
</reference>